<evidence type="ECO:0000313" key="2">
    <source>
        <dbReference type="Proteomes" id="UP000019183"/>
    </source>
</evidence>
<organism evidence="1 2">
    <name type="scientific">Klebsiella pneumoniae IS43</name>
    <dbReference type="NCBI Taxonomy" id="1432552"/>
    <lineage>
        <taxon>Bacteria</taxon>
        <taxon>Pseudomonadati</taxon>
        <taxon>Pseudomonadota</taxon>
        <taxon>Gammaproteobacteria</taxon>
        <taxon>Enterobacterales</taxon>
        <taxon>Enterobacteriaceae</taxon>
        <taxon>Klebsiella/Raoultella group</taxon>
        <taxon>Klebsiella</taxon>
        <taxon>Klebsiella pneumoniae complex</taxon>
    </lineage>
</organism>
<sequence>MWRSEARRTAGQITFVIGNSTLKLDIDISEQTKDTCSDPSTQQKFDLFNKAVSRMTGSI</sequence>
<comment type="caution">
    <text evidence="1">The sequence shown here is derived from an EMBL/GenBank/DDBJ whole genome shotgun (WGS) entry which is preliminary data.</text>
</comment>
<protein>
    <submittedName>
        <fullName evidence="1">Uncharacterized protein</fullName>
    </submittedName>
</protein>
<proteinExistence type="predicted"/>
<keyword evidence="2" id="KW-1185">Reference proteome</keyword>
<dbReference type="AlphaFoldDB" id="W1DS62"/>
<evidence type="ECO:0000313" key="1">
    <source>
        <dbReference type="EMBL" id="CDL12246.1"/>
    </source>
</evidence>
<reference evidence="1" key="1">
    <citation type="submission" date="2013-10" db="EMBL/GenBank/DDBJ databases">
        <title>Antibiotic resistance diversity of beta-lactamase producers in the General Hospital Vienna.</title>
        <authorList>
            <person name="Barisic I."/>
            <person name="Mitteregger D."/>
            <person name="Hirschl A.M."/>
            <person name="Noehammer C."/>
            <person name="Wiesinger-Mayr H."/>
        </authorList>
    </citation>
    <scope>NUCLEOTIDE SEQUENCE [LARGE SCALE GENOMIC DNA]</scope>
    <source>
        <strain evidence="1">IS43</strain>
    </source>
</reference>
<name>W1DS62_KLEPN</name>
<dbReference type="EMBL" id="CBWK010000767">
    <property type="protein sequence ID" value="CDL12246.1"/>
    <property type="molecule type" value="Genomic_DNA"/>
</dbReference>
<accession>W1DS62</accession>
<dbReference type="Proteomes" id="UP000019183">
    <property type="component" value="Unassembled WGS sequence"/>
</dbReference>